<dbReference type="EMBL" id="CAEZUD010000042">
    <property type="protein sequence ID" value="CAB4593262.1"/>
    <property type="molecule type" value="Genomic_DNA"/>
</dbReference>
<proteinExistence type="predicted"/>
<gene>
    <name evidence="1" type="ORF">UFOPK1778_00821</name>
    <name evidence="2" type="ORF">UFOPK2689_00825</name>
    <name evidence="3" type="ORF">UFOPK3555_00767</name>
    <name evidence="4" type="ORF">UFOPK3874_00372</name>
    <name evidence="5" type="ORF">UFOPK4095_01051</name>
</gene>
<evidence type="ECO:0000313" key="2">
    <source>
        <dbReference type="EMBL" id="CAB4724854.1"/>
    </source>
</evidence>
<dbReference type="EMBL" id="CAFBME010000076">
    <property type="protein sequence ID" value="CAB4898245.1"/>
    <property type="molecule type" value="Genomic_DNA"/>
</dbReference>
<dbReference type="EMBL" id="CAFBPI010000078">
    <property type="protein sequence ID" value="CAB5021701.1"/>
    <property type="molecule type" value="Genomic_DNA"/>
</dbReference>
<protein>
    <submittedName>
        <fullName evidence="1">Unannotated protein</fullName>
    </submittedName>
</protein>
<dbReference type="AlphaFoldDB" id="A0A6J6FVX5"/>
<name>A0A6J6FVX5_9ZZZZ</name>
<organism evidence="1">
    <name type="scientific">freshwater metagenome</name>
    <dbReference type="NCBI Taxonomy" id="449393"/>
    <lineage>
        <taxon>unclassified sequences</taxon>
        <taxon>metagenomes</taxon>
        <taxon>ecological metagenomes</taxon>
    </lineage>
</organism>
<dbReference type="EMBL" id="CAFBNS010000045">
    <property type="protein sequence ID" value="CAB4958362.1"/>
    <property type="molecule type" value="Genomic_DNA"/>
</dbReference>
<accession>A0A6J6FVX5</accession>
<sequence>MEMLTTVLLVAAVLIFGLFLFVKGLRGALRTWPARRSGEGN</sequence>
<evidence type="ECO:0000313" key="3">
    <source>
        <dbReference type="EMBL" id="CAB4898245.1"/>
    </source>
</evidence>
<dbReference type="EMBL" id="CAEZYL010000047">
    <property type="protein sequence ID" value="CAB4724854.1"/>
    <property type="molecule type" value="Genomic_DNA"/>
</dbReference>
<evidence type="ECO:0000313" key="4">
    <source>
        <dbReference type="EMBL" id="CAB4958362.1"/>
    </source>
</evidence>
<reference evidence="1" key="1">
    <citation type="submission" date="2020-05" db="EMBL/GenBank/DDBJ databases">
        <authorList>
            <person name="Chiriac C."/>
            <person name="Salcher M."/>
            <person name="Ghai R."/>
            <person name="Kavagutti S V."/>
        </authorList>
    </citation>
    <scope>NUCLEOTIDE SEQUENCE</scope>
</reference>
<evidence type="ECO:0000313" key="5">
    <source>
        <dbReference type="EMBL" id="CAB5021701.1"/>
    </source>
</evidence>
<evidence type="ECO:0000313" key="1">
    <source>
        <dbReference type="EMBL" id="CAB4593262.1"/>
    </source>
</evidence>